<proteinExistence type="predicted"/>
<protein>
    <submittedName>
        <fullName evidence="1">Uncharacterized protein</fullName>
    </submittedName>
</protein>
<organism evidence="1">
    <name type="scientific">Hokovirus HKV1</name>
    <dbReference type="NCBI Taxonomy" id="1977638"/>
    <lineage>
        <taxon>Viruses</taxon>
        <taxon>Varidnaviria</taxon>
        <taxon>Bamfordvirae</taxon>
        <taxon>Nucleocytoviricota</taxon>
        <taxon>Megaviricetes</taxon>
        <taxon>Imitervirales</taxon>
        <taxon>Mimiviridae</taxon>
        <taxon>Klosneuvirinae</taxon>
        <taxon>Hokovirus</taxon>
    </lineage>
</organism>
<gene>
    <name evidence="1" type="ORF">Hokovirus_1_186</name>
</gene>
<name>A0A1V0SF06_9VIRU</name>
<accession>A0A1V0SF06</accession>
<sequence length="446" mass="53629">MNEYYMKKYLKYKTKYNNEKKMKGGSNEKNYESNISHITSDEHYNNFKNIFGPYELYILKNNTDNKTFFLFSDFHKHCENDIMNDYIYFPDFLDKLFNKHSDYQFDFFTELGYYESKNIKQATTYNLINNINRKFRNCYADLTDKKKCEEKYRNVRFHATDLRNHYLEENCNSNNYICQLFNIMNQITNHLTQLDTILSDNELNYDNEDKYMSLINWIDNLNNELFNDKNLLDIDYELLKKDILNAYKINKIFANTKYTNVINKLNIFVNYEINKLDKTEIKNLLDYDIMINKDNIIDEIWSSIDDDTINKNDEFFYVVYPYIIKFVEEIKTRLHAIEMVIIKATTIVMDVYTLSRALKCDNYITKCKNIIILAGNNHIHKYVNFLVNVCNYEIKTTKKTPITTELKNQYADNIEYENALINTLYDNPCLRYISISASEIEKYLIR</sequence>
<evidence type="ECO:0000313" key="1">
    <source>
        <dbReference type="EMBL" id="ARF10307.1"/>
    </source>
</evidence>
<reference evidence="1" key="1">
    <citation type="journal article" date="2017" name="Science">
        <title>Giant viruses with an expanded complement of translation system components.</title>
        <authorList>
            <person name="Schulz F."/>
            <person name="Yutin N."/>
            <person name="Ivanova N.N."/>
            <person name="Ortega D.R."/>
            <person name="Lee T.K."/>
            <person name="Vierheilig J."/>
            <person name="Daims H."/>
            <person name="Horn M."/>
            <person name="Wagner M."/>
            <person name="Jensen G.J."/>
            <person name="Kyrpides N.C."/>
            <person name="Koonin E.V."/>
            <person name="Woyke T."/>
        </authorList>
    </citation>
    <scope>NUCLEOTIDE SEQUENCE</scope>
    <source>
        <strain evidence="1">HKV1</strain>
    </source>
</reference>
<dbReference type="EMBL" id="KY684103">
    <property type="protein sequence ID" value="ARF10307.1"/>
    <property type="molecule type" value="Genomic_DNA"/>
</dbReference>